<keyword evidence="6" id="KW-0511">Multifunctional enzyme</keyword>
<evidence type="ECO:0000256" key="3">
    <source>
        <dbReference type="ARBA" id="ARBA00022603"/>
    </source>
</evidence>
<dbReference type="Pfam" id="PF00109">
    <property type="entry name" value="ketoacyl-synt"/>
    <property type="match status" value="1"/>
</dbReference>
<dbReference type="SMART" id="SM00829">
    <property type="entry name" value="PKS_ER"/>
    <property type="match status" value="1"/>
</dbReference>
<dbReference type="Pfam" id="PF21089">
    <property type="entry name" value="PKS_DH_N"/>
    <property type="match status" value="1"/>
</dbReference>
<dbReference type="InterPro" id="IPR049552">
    <property type="entry name" value="PKS_DH_N"/>
</dbReference>
<dbReference type="SMART" id="SM00825">
    <property type="entry name" value="PKS_KS"/>
    <property type="match status" value="1"/>
</dbReference>
<dbReference type="GO" id="GO:0004312">
    <property type="term" value="F:fatty acid synthase activity"/>
    <property type="evidence" value="ECO:0007669"/>
    <property type="project" value="TreeGrafter"/>
</dbReference>
<dbReference type="InterPro" id="IPR016035">
    <property type="entry name" value="Acyl_Trfase/lysoPLipase"/>
</dbReference>
<dbReference type="EMBL" id="JOMC01000154">
    <property type="protein sequence ID" value="KIA75439.1"/>
    <property type="molecule type" value="Genomic_DNA"/>
</dbReference>
<dbReference type="InterPro" id="IPR016039">
    <property type="entry name" value="Thiolase-like"/>
</dbReference>
<dbReference type="Gene3D" id="3.40.47.10">
    <property type="match status" value="1"/>
</dbReference>
<dbReference type="PANTHER" id="PTHR43775">
    <property type="entry name" value="FATTY ACID SYNTHASE"/>
    <property type="match status" value="1"/>
</dbReference>
<comment type="caution">
    <text evidence="12">The sequence shown here is derived from an EMBL/GenBank/DDBJ whole genome shotgun (WGS) entry which is preliminary data.</text>
</comment>
<dbReference type="InterPro" id="IPR032821">
    <property type="entry name" value="PKS_assoc"/>
</dbReference>
<name>A0A0C1EFI9_ASPUT</name>
<dbReference type="GO" id="GO:0006633">
    <property type="term" value="P:fatty acid biosynthetic process"/>
    <property type="evidence" value="ECO:0007669"/>
    <property type="project" value="InterPro"/>
</dbReference>
<dbReference type="InterPro" id="IPR018201">
    <property type="entry name" value="Ketoacyl_synth_AS"/>
</dbReference>
<keyword evidence="4" id="KW-0808">Transferase</keyword>
<evidence type="ECO:0000259" key="9">
    <source>
        <dbReference type="PROSITE" id="PS50075"/>
    </source>
</evidence>
<dbReference type="InterPro" id="IPR050091">
    <property type="entry name" value="PKS_NRPS_Biosynth_Enz"/>
</dbReference>
<dbReference type="FunFam" id="3.40.50.720:FF:000209">
    <property type="entry name" value="Polyketide synthase Pks12"/>
    <property type="match status" value="1"/>
</dbReference>
<keyword evidence="1" id="KW-0596">Phosphopantetheine</keyword>
<dbReference type="InterPro" id="IPR020843">
    <property type="entry name" value="ER"/>
</dbReference>
<evidence type="ECO:0000256" key="7">
    <source>
        <dbReference type="PROSITE-ProRule" id="PRU01363"/>
    </source>
</evidence>
<gene>
    <name evidence="12" type="ORF">HK57_00083</name>
</gene>
<dbReference type="InterPro" id="IPR014030">
    <property type="entry name" value="Ketoacyl_synth_N"/>
</dbReference>
<dbReference type="GO" id="GO:1901336">
    <property type="term" value="P:lactone biosynthetic process"/>
    <property type="evidence" value="ECO:0007669"/>
    <property type="project" value="UniProtKB-ARBA"/>
</dbReference>
<proteinExistence type="predicted"/>
<dbReference type="SUPFAM" id="SSF47336">
    <property type="entry name" value="ACP-like"/>
    <property type="match status" value="1"/>
</dbReference>
<keyword evidence="5" id="KW-0560">Oxidoreductase</keyword>
<dbReference type="InterPro" id="IPR013217">
    <property type="entry name" value="Methyltransf_12"/>
</dbReference>
<dbReference type="Pfam" id="PF08659">
    <property type="entry name" value="KR"/>
    <property type="match status" value="1"/>
</dbReference>
<dbReference type="PANTHER" id="PTHR43775:SF49">
    <property type="entry name" value="SYNTHASE, PUTATIVE (JCVI)-RELATED"/>
    <property type="match status" value="1"/>
</dbReference>
<dbReference type="PROSITE" id="PS52004">
    <property type="entry name" value="KS3_2"/>
    <property type="match status" value="1"/>
</dbReference>
<dbReference type="SMART" id="SM00822">
    <property type="entry name" value="PKS_KR"/>
    <property type="match status" value="1"/>
</dbReference>
<dbReference type="SMART" id="SM00827">
    <property type="entry name" value="PKS_AT"/>
    <property type="match status" value="1"/>
</dbReference>
<dbReference type="Pfam" id="PF16197">
    <property type="entry name" value="KAsynt_C_assoc"/>
    <property type="match status" value="1"/>
</dbReference>
<dbReference type="InterPro" id="IPR056501">
    <property type="entry name" value="NAD-bd_HRPKS_sdrA"/>
</dbReference>
<evidence type="ECO:0000256" key="8">
    <source>
        <dbReference type="SAM" id="MobiDB-lite"/>
    </source>
</evidence>
<feature type="active site" description="Proton donor; for dehydratase activity" evidence="7">
    <location>
        <position position="1141"/>
    </location>
</feature>
<dbReference type="SUPFAM" id="SSF51735">
    <property type="entry name" value="NAD(P)-binding Rossmann-fold domains"/>
    <property type="match status" value="2"/>
</dbReference>
<keyword evidence="2" id="KW-0597">Phosphoprotein</keyword>
<evidence type="ECO:0000256" key="5">
    <source>
        <dbReference type="ARBA" id="ARBA00023002"/>
    </source>
</evidence>
<accession>A0A0C1EFI9</accession>
<dbReference type="InterPro" id="IPR011032">
    <property type="entry name" value="GroES-like_sf"/>
</dbReference>
<dbReference type="InterPro" id="IPR020807">
    <property type="entry name" value="PKS_DH"/>
</dbReference>
<dbReference type="InterPro" id="IPR013154">
    <property type="entry name" value="ADH-like_N"/>
</dbReference>
<dbReference type="InterPro" id="IPR014043">
    <property type="entry name" value="Acyl_transferase_dom"/>
</dbReference>
<organism evidence="12 13">
    <name type="scientific">Aspergillus ustus</name>
    <dbReference type="NCBI Taxonomy" id="40382"/>
    <lineage>
        <taxon>Eukaryota</taxon>
        <taxon>Fungi</taxon>
        <taxon>Dikarya</taxon>
        <taxon>Ascomycota</taxon>
        <taxon>Pezizomycotina</taxon>
        <taxon>Eurotiomycetes</taxon>
        <taxon>Eurotiomycetidae</taxon>
        <taxon>Eurotiales</taxon>
        <taxon>Aspergillaceae</taxon>
        <taxon>Aspergillus</taxon>
        <taxon>Aspergillus subgen. Nidulantes</taxon>
    </lineage>
</organism>
<dbReference type="Gene3D" id="3.10.129.110">
    <property type="entry name" value="Polyketide synthase dehydratase"/>
    <property type="match status" value="1"/>
</dbReference>
<feature type="region of interest" description="C-terminal hotdog fold" evidence="7">
    <location>
        <begin position="1080"/>
        <end position="1240"/>
    </location>
</feature>
<feature type="domain" description="Carrier" evidence="9">
    <location>
        <begin position="2415"/>
        <end position="2491"/>
    </location>
</feature>
<dbReference type="InterPro" id="IPR013968">
    <property type="entry name" value="PKS_KR"/>
</dbReference>
<dbReference type="InterPro" id="IPR036291">
    <property type="entry name" value="NAD(P)-bd_dom_sf"/>
</dbReference>
<dbReference type="SUPFAM" id="SSF50129">
    <property type="entry name" value="GroES-like"/>
    <property type="match status" value="1"/>
</dbReference>
<dbReference type="InterPro" id="IPR049900">
    <property type="entry name" value="PKS_mFAS_DH"/>
</dbReference>
<reference evidence="12 13" key="1">
    <citation type="submission" date="2014-11" db="EMBL/GenBank/DDBJ databases">
        <title>Genomics derived discovery of secondary metabolites biosynthetic gene clusters in Aspergillus ustus.</title>
        <authorList>
            <person name="Pi B."/>
            <person name="Dai F."/>
            <person name="Song X."/>
            <person name="Zhu C."/>
            <person name="Li H."/>
            <person name="Yu D."/>
        </authorList>
    </citation>
    <scope>NUCLEOTIDE SEQUENCE [LARGE SCALE GENOMIC DNA]</scope>
    <source>
        <strain evidence="12 13">3.3904</strain>
    </source>
</reference>
<dbReference type="SUPFAM" id="SSF53335">
    <property type="entry name" value="S-adenosyl-L-methionine-dependent methyltransferases"/>
    <property type="match status" value="1"/>
</dbReference>
<dbReference type="PROSITE" id="PS52019">
    <property type="entry name" value="PKS_MFAS_DH"/>
    <property type="match status" value="1"/>
</dbReference>
<protein>
    <submittedName>
        <fullName evidence="12">Fum1p-like protein</fullName>
    </submittedName>
</protein>
<dbReference type="GO" id="GO:0032259">
    <property type="term" value="P:methylation"/>
    <property type="evidence" value="ECO:0007669"/>
    <property type="project" value="UniProtKB-KW"/>
</dbReference>
<dbReference type="Gene3D" id="3.30.70.3290">
    <property type="match status" value="1"/>
</dbReference>
<evidence type="ECO:0000313" key="12">
    <source>
        <dbReference type="EMBL" id="KIA75439.1"/>
    </source>
</evidence>
<dbReference type="Proteomes" id="UP000053475">
    <property type="component" value="Unassembled WGS sequence"/>
</dbReference>
<dbReference type="SUPFAM" id="SSF55048">
    <property type="entry name" value="Probable ACP-binding domain of malonyl-CoA ACP transacylase"/>
    <property type="match status" value="1"/>
</dbReference>
<dbReference type="Gene3D" id="3.40.50.720">
    <property type="entry name" value="NAD(P)-binding Rossmann-like Domain"/>
    <property type="match status" value="2"/>
</dbReference>
<evidence type="ECO:0000313" key="13">
    <source>
        <dbReference type="Proteomes" id="UP000053475"/>
    </source>
</evidence>
<dbReference type="Pfam" id="PF08240">
    <property type="entry name" value="ADH_N"/>
    <property type="match status" value="1"/>
</dbReference>
<evidence type="ECO:0000259" key="10">
    <source>
        <dbReference type="PROSITE" id="PS52004"/>
    </source>
</evidence>
<dbReference type="GO" id="GO:0016491">
    <property type="term" value="F:oxidoreductase activity"/>
    <property type="evidence" value="ECO:0007669"/>
    <property type="project" value="UniProtKB-KW"/>
</dbReference>
<dbReference type="Pfam" id="PF02801">
    <property type="entry name" value="Ketoacyl-synt_C"/>
    <property type="match status" value="1"/>
</dbReference>
<dbReference type="InterPro" id="IPR009081">
    <property type="entry name" value="PP-bd_ACP"/>
</dbReference>
<dbReference type="InterPro" id="IPR057326">
    <property type="entry name" value="KR_dom"/>
</dbReference>
<dbReference type="CDD" id="cd05195">
    <property type="entry name" value="enoyl_red"/>
    <property type="match status" value="1"/>
</dbReference>
<feature type="compositionally biased region" description="Basic and acidic residues" evidence="8">
    <location>
        <begin position="18"/>
        <end position="30"/>
    </location>
</feature>
<evidence type="ECO:0000256" key="2">
    <source>
        <dbReference type="ARBA" id="ARBA00022553"/>
    </source>
</evidence>
<dbReference type="Pfam" id="PF23114">
    <property type="entry name" value="NAD-bd_HRPKS_sdrA"/>
    <property type="match status" value="1"/>
</dbReference>
<dbReference type="GO" id="GO:0044550">
    <property type="term" value="P:secondary metabolite biosynthetic process"/>
    <property type="evidence" value="ECO:0007669"/>
    <property type="project" value="UniProtKB-ARBA"/>
</dbReference>
<keyword evidence="13" id="KW-1185">Reference proteome</keyword>
<dbReference type="Pfam" id="PF00550">
    <property type="entry name" value="PP-binding"/>
    <property type="match status" value="1"/>
</dbReference>
<dbReference type="InterPro" id="IPR001227">
    <property type="entry name" value="Ac_transferase_dom_sf"/>
</dbReference>
<feature type="domain" description="PKS/mFAS DH" evidence="11">
    <location>
        <begin position="941"/>
        <end position="1240"/>
    </location>
</feature>
<dbReference type="Pfam" id="PF00698">
    <property type="entry name" value="Acyl_transf_1"/>
    <property type="match status" value="1"/>
</dbReference>
<keyword evidence="3" id="KW-0489">Methyltransferase</keyword>
<dbReference type="InterPro" id="IPR020841">
    <property type="entry name" value="PKS_Beta-ketoAc_synthase_dom"/>
</dbReference>
<evidence type="ECO:0000256" key="4">
    <source>
        <dbReference type="ARBA" id="ARBA00022679"/>
    </source>
</evidence>
<dbReference type="SMART" id="SM00826">
    <property type="entry name" value="PKS_DH"/>
    <property type="match status" value="1"/>
</dbReference>
<dbReference type="Gene3D" id="3.90.180.10">
    <property type="entry name" value="Medium-chain alcohol dehydrogenases, catalytic domain"/>
    <property type="match status" value="1"/>
</dbReference>
<dbReference type="PROSITE" id="PS50075">
    <property type="entry name" value="CARRIER"/>
    <property type="match status" value="1"/>
</dbReference>
<dbReference type="CDD" id="cd02440">
    <property type="entry name" value="AdoMet_MTases"/>
    <property type="match status" value="1"/>
</dbReference>
<dbReference type="Pfam" id="PF08242">
    <property type="entry name" value="Methyltransf_12"/>
    <property type="match status" value="1"/>
</dbReference>
<dbReference type="SUPFAM" id="SSF53901">
    <property type="entry name" value="Thiolase-like"/>
    <property type="match status" value="1"/>
</dbReference>
<dbReference type="Pfam" id="PF14765">
    <property type="entry name" value="PS-DH"/>
    <property type="match status" value="1"/>
</dbReference>
<feature type="region of interest" description="Disordered" evidence="8">
    <location>
        <begin position="1"/>
        <end position="55"/>
    </location>
</feature>
<dbReference type="Gene3D" id="3.40.366.10">
    <property type="entry name" value="Malonyl-Coenzyme A Acyl Carrier Protein, domain 2"/>
    <property type="match status" value="1"/>
</dbReference>
<dbReference type="InterPro" id="IPR014031">
    <property type="entry name" value="Ketoacyl_synth_C"/>
</dbReference>
<dbReference type="InterPro" id="IPR049551">
    <property type="entry name" value="PKS_DH_C"/>
</dbReference>
<dbReference type="InterPro" id="IPR029063">
    <property type="entry name" value="SAM-dependent_MTases_sf"/>
</dbReference>
<dbReference type="GO" id="GO:0004315">
    <property type="term" value="F:3-oxoacyl-[acyl-carrier-protein] synthase activity"/>
    <property type="evidence" value="ECO:0007669"/>
    <property type="project" value="InterPro"/>
</dbReference>
<dbReference type="InterPro" id="IPR042104">
    <property type="entry name" value="PKS_dehydratase_sf"/>
</dbReference>
<feature type="compositionally biased region" description="Gly residues" evidence="8">
    <location>
        <begin position="39"/>
        <end position="49"/>
    </location>
</feature>
<dbReference type="InterPro" id="IPR016036">
    <property type="entry name" value="Malonyl_transacylase_ACP-bd"/>
</dbReference>
<dbReference type="GO" id="GO:0008168">
    <property type="term" value="F:methyltransferase activity"/>
    <property type="evidence" value="ECO:0007669"/>
    <property type="project" value="UniProtKB-KW"/>
</dbReference>
<evidence type="ECO:0000256" key="6">
    <source>
        <dbReference type="ARBA" id="ARBA00023268"/>
    </source>
</evidence>
<feature type="domain" description="Ketosynthase family 3 (KS3)" evidence="10">
    <location>
        <begin position="59"/>
        <end position="476"/>
    </location>
</feature>
<evidence type="ECO:0000256" key="1">
    <source>
        <dbReference type="ARBA" id="ARBA00022450"/>
    </source>
</evidence>
<evidence type="ECO:0000259" key="11">
    <source>
        <dbReference type="PROSITE" id="PS52019"/>
    </source>
</evidence>
<feature type="active site" description="Proton acceptor; for dehydratase activity" evidence="7">
    <location>
        <position position="973"/>
    </location>
</feature>
<feature type="region of interest" description="N-terminal hotdog fold" evidence="7">
    <location>
        <begin position="941"/>
        <end position="1070"/>
    </location>
</feature>
<dbReference type="SUPFAM" id="SSF52151">
    <property type="entry name" value="FabD/lysophospholipase-like"/>
    <property type="match status" value="1"/>
</dbReference>
<dbReference type="Pfam" id="PF13602">
    <property type="entry name" value="ADH_zinc_N_2"/>
    <property type="match status" value="1"/>
</dbReference>
<dbReference type="InterPro" id="IPR036736">
    <property type="entry name" value="ACP-like_sf"/>
</dbReference>
<sequence>MVSFTADQLRADGGQTTHHGEPVAHQRVYPEEDTISQGAGTGNGGGGPNGREAVTPNGCPPIAIVGMALRLPGGVKSPDELWKFLIEKRNGVCEVPGTRYTVDSFYSETQARSVKTRHGYYLQDDPACFDAPFFSINSHEAGRMDPQQRQLLEVLWECLESAGETNWRGKNIGCYVGVYGEDWLDLASKDPQHTDRYHILGTGQFALSNRLSYEYDFQGPSMTLQTGCSASLVGLHEACQALYSGDCCSAIVAGTNLMFAPTMTATMSDNTVMSPTGTCRTFDKKADGYGRGEGVNALYVKRLEDAIRDNDPIRAVIRATSTNCDGHTPSITTPGSHSQEALVRWAYKKAGIPDITQTGFFECHGTGTVAGDTAEASVVAKLFEGKGIVIGAVKPNVGHGEGASGISSVIKGVLSLEHNTIPPNVFFDTQNPKIPFEEGKLQVPVEVMPWPEGRAARVSVNCFGVGGANAHAILDSVPSFCGDGLRPVTTPSEDARLLVVSSKSAESLKQRIRAVTDYANNDLTKLQDIVYTLGIRREHLSHRAFVVAKPNEPISETDFQTAREKTPELTFVFTGQGAQWPGMGSDLLEAFPSARKDIQSLDEALRSLPDAPNWLLQEEICKPGDDSRINEAEFSQPLCTALQIALVNILSSWGIKPSSVVGHSSGEIAAAYAAGAISARSAIIIAYYRGKLARQVEGKGAMAAVGLGREEVTPYLEDGVIIGCENSPNSVTLSGDSAVIDRVTDAISKDFPDALCRRLRVYTAYHSSHMSEIGPQYEERIASHIEHQQSMLPLLSSVTSTTITEPSELNASYWRGNLESPVLFSGAVKSILAKPKNRAFLEIGPHSALSGPLQQIFRGVESKLDLTYIPTLIRKESDSRAQLLATVGLAHSSGILVSLEAVNGTGNTIGNLPPYPWQHGTRYWHDSRLTRDWRFRPYPHHEILGARSVESSELEPAWRNVFRLEDVPWIAEHALQGNVIFPAAGYISMAGEAALQLSPDADDYSIKNMVIKNPLLMKESADYELITTLKPVKITDLLDSEWYAFTIVSFDGTSWTKHCHGQVRAGSDHPPKGRAIEQHARVLDVETAYRYVDRLGFAYGPLFRRFQSLSADPTDRKASGTLLDLDTTPPSRYTLHPAIMDHLLQTFPMAIAQGLARRFQIIVPAAIGNIYVRPPPIPEMSLEALMAETGFGTWTGQGIMMAGDELVLSMTDVAGFPASGQSDSSASGIPVGSQIRWAPDVDFIDPETLLSRSALEESYEDIQTASRHLAVLYVLNTASKLAHVTAEDPHIRWKTWMAETASALGKDYRKWNGITQDERVELIESISSQLLQEGEEAPAPLACLRYIYEHCQEIVTAKTLSDEARIQIEKYATYLQSTQDWSRFLSLLGHSKPTVRILEISGGSGSATRAVLEHLKSPEGVRLYSTYTLTHVSEASLEAAKKTFADEDLDFKVFDVTKDLEGQEFELHSFDLVIATNVGVLLSFRSSPKLMVQQVLAHPARLETSLKNIRDLLAPRGRLLLHELNPENLLVGYIMGLLPGSPTSQQSIQDIPSLNMLDVALRTTGFIGNEAVSRDLDSSRYTALSVLSTVQSEKVEKRAIVLLTGEAPGPWAEVLKSILTERGYAVRTSTLQSDISSDDDHMIVSLVDIEGPYLHNMSEEGYLAVQNLLTKVDKTPILWVTPTSQIRCADPRYGLIFGFARTMRHEKEADFSTFETDTFDDEAANSLAQAIEKITWSRQTPDNDPEYEFSLLEGIIHVGRCHWISPADHMESHSSQSLPRRLDIESLGSIDTLRWTPFEDPELKEGEVEIDMHYVGLNFRDILVSLGLFGEPNEFGLEGSGIVRRVAPGAIRDLKPGDRVALLTTGTFRTRFVVHSRYCLQIPEHVSLEDAATMPSVYITACYCLVHLARLHKSETVLIHSACGGVGLAAIRVCEYIGATIYATVGSEEKVQYLMDRFGIPRHRIFNSRSADFLHDVMRETNGRGVDIVLNSLTGSLLHASWDCLASFGRMIELGKRDFLSNGQLNMGPFIKNRSYLGFDLTQFGKEAYHTYESMHTQFETLSAKKELVPIRPVKVYEANEVVDAFRYMQQGIHMGKILIKMPDDPASLPFSAGQSPFSFNPNVSYLLVGGLGGLGRSVSTWMVEQGARHLVYLSRSAGQSDQDQAFLRELEKQGCQAICIPGDVTVKEDVEQAIAKCPRPLAGVAQMSGVLKDGMFDKMTHEEWSACLAPKVLGTWNLHEATLDQKLDFFIMVGSVSGTCGNPGQANYAAANTFLDSFTTYRRSVGLPAGIVDLGAVEDVGMMAQNPEVLQRAQLASVCFPSEQQLIDGLKLALSQCAAPPLADAKQSSSCIIGLSNTKPLSNPSVRPYWVRDARFSLYVNLESKSSEPVQGQSNELRSLLRRVEQNPALLNDPESEAIVRREIGTQVTQRMAQAQDMDEDEIANIAIDSLMAIEIRGWARRNLGLEITLVQIAKAKTVGGLTRAAIDHLKIKYGMKEAEGGEGSEGGNEEEREN</sequence>
<dbReference type="CDD" id="cd00833">
    <property type="entry name" value="PKS"/>
    <property type="match status" value="1"/>
</dbReference>
<dbReference type="PROSITE" id="PS00606">
    <property type="entry name" value="KS3_1"/>
    <property type="match status" value="1"/>
</dbReference>
<dbReference type="Gene3D" id="3.40.50.150">
    <property type="entry name" value="Vaccinia Virus protein VP39"/>
    <property type="match status" value="1"/>
</dbReference>